<dbReference type="Pfam" id="PF02469">
    <property type="entry name" value="Fasciclin"/>
    <property type="match status" value="1"/>
</dbReference>
<feature type="domain" description="FAS1" evidence="1">
    <location>
        <begin position="40"/>
        <end position="206"/>
    </location>
</feature>
<dbReference type="Proteomes" id="UP001500582">
    <property type="component" value="Unassembled WGS sequence"/>
</dbReference>
<dbReference type="InterPro" id="IPR036378">
    <property type="entry name" value="FAS1_dom_sf"/>
</dbReference>
<sequence length="212" mass="23462">MIKLIKAIALIGVLFVVGCKDAYFTDGGNVPAEQSGVLGVSTMDYLTSHPATFDTLARLIKLTGLESAVNAKGNTFLAPRDYSIHNYFKLLYPDPEKRPATLEAIPQEDMVKITEILKNYIIPNEEIVRNKLATTYSYATTFDGKKARFNIITDDYLGNVNMGAKYVVFSLNISPDGQKEIYQSVEVVTADLRSTNGIVHILNSNTHIFGFN</sequence>
<comment type="caution">
    <text evidence="2">The sequence shown here is derived from an EMBL/GenBank/DDBJ whole genome shotgun (WGS) entry which is preliminary data.</text>
</comment>
<dbReference type="SUPFAM" id="SSF82153">
    <property type="entry name" value="FAS1 domain"/>
    <property type="match status" value="1"/>
</dbReference>
<accession>A0ABP8G9E1</accession>
<reference evidence="3" key="1">
    <citation type="journal article" date="2019" name="Int. J. Syst. Evol. Microbiol.">
        <title>The Global Catalogue of Microorganisms (GCM) 10K type strain sequencing project: providing services to taxonomists for standard genome sequencing and annotation.</title>
        <authorList>
            <consortium name="The Broad Institute Genomics Platform"/>
            <consortium name="The Broad Institute Genome Sequencing Center for Infectious Disease"/>
            <person name="Wu L."/>
            <person name="Ma J."/>
        </authorList>
    </citation>
    <scope>NUCLEOTIDE SEQUENCE [LARGE SCALE GENOMIC DNA]</scope>
    <source>
        <strain evidence="3">JCM 17705</strain>
    </source>
</reference>
<dbReference type="Gene3D" id="2.30.180.10">
    <property type="entry name" value="FAS1 domain"/>
    <property type="match status" value="1"/>
</dbReference>
<evidence type="ECO:0000313" key="3">
    <source>
        <dbReference type="Proteomes" id="UP001500582"/>
    </source>
</evidence>
<gene>
    <name evidence="2" type="ORF">GCM10023149_18570</name>
</gene>
<dbReference type="EMBL" id="BAABFT010000004">
    <property type="protein sequence ID" value="GAA4319706.1"/>
    <property type="molecule type" value="Genomic_DNA"/>
</dbReference>
<evidence type="ECO:0000259" key="1">
    <source>
        <dbReference type="PROSITE" id="PS50213"/>
    </source>
</evidence>
<dbReference type="RefSeq" id="WP_345210770.1">
    <property type="nucleotide sequence ID" value="NZ_BAABFT010000004.1"/>
</dbReference>
<protein>
    <submittedName>
        <fullName evidence="2">Fasciclin domain-containing protein</fullName>
    </submittedName>
</protein>
<dbReference type="PROSITE" id="PS51257">
    <property type="entry name" value="PROKAR_LIPOPROTEIN"/>
    <property type="match status" value="1"/>
</dbReference>
<evidence type="ECO:0000313" key="2">
    <source>
        <dbReference type="EMBL" id="GAA4319706.1"/>
    </source>
</evidence>
<organism evidence="2 3">
    <name type="scientific">Mucilaginibacter gynuensis</name>
    <dbReference type="NCBI Taxonomy" id="1302236"/>
    <lineage>
        <taxon>Bacteria</taxon>
        <taxon>Pseudomonadati</taxon>
        <taxon>Bacteroidota</taxon>
        <taxon>Sphingobacteriia</taxon>
        <taxon>Sphingobacteriales</taxon>
        <taxon>Sphingobacteriaceae</taxon>
        <taxon>Mucilaginibacter</taxon>
    </lineage>
</organism>
<name>A0ABP8G9E1_9SPHI</name>
<dbReference type="InterPro" id="IPR000782">
    <property type="entry name" value="FAS1_domain"/>
</dbReference>
<dbReference type="PROSITE" id="PS50213">
    <property type="entry name" value="FAS1"/>
    <property type="match status" value="1"/>
</dbReference>
<keyword evidence="3" id="KW-1185">Reference proteome</keyword>
<proteinExistence type="predicted"/>